<dbReference type="InterPro" id="IPR023198">
    <property type="entry name" value="PGP-like_dom2"/>
</dbReference>
<gene>
    <name evidence="1" type="primary">hxpB</name>
    <name evidence="1" type="ORF">F5I99_03715</name>
</gene>
<dbReference type="NCBIfam" id="NF008087">
    <property type="entry name" value="PRK10826.1"/>
    <property type="match status" value="1"/>
</dbReference>
<dbReference type="PRINTS" id="PR00413">
    <property type="entry name" value="HADHALOGNASE"/>
</dbReference>
<dbReference type="Gene3D" id="3.40.50.1000">
    <property type="entry name" value="HAD superfamily/HAD-like"/>
    <property type="match status" value="1"/>
</dbReference>
<dbReference type="SUPFAM" id="SSF56784">
    <property type="entry name" value="HAD-like"/>
    <property type="match status" value="1"/>
</dbReference>
<dbReference type="PANTHER" id="PTHR18901:SF38">
    <property type="entry name" value="PSEUDOURIDINE-5'-PHOSPHATASE"/>
    <property type="match status" value="1"/>
</dbReference>
<dbReference type="InterPro" id="IPR036412">
    <property type="entry name" value="HAD-like_sf"/>
</dbReference>
<dbReference type="CDD" id="cd07505">
    <property type="entry name" value="HAD_BPGM-like"/>
    <property type="match status" value="1"/>
</dbReference>
<evidence type="ECO:0000313" key="1">
    <source>
        <dbReference type="EMBL" id="QEW08480.1"/>
    </source>
</evidence>
<evidence type="ECO:0000313" key="2">
    <source>
        <dbReference type="Proteomes" id="UP000325606"/>
    </source>
</evidence>
<dbReference type="SFLD" id="SFLDG01129">
    <property type="entry name" value="C1.5:_HAD__Beta-PGM__Phosphata"/>
    <property type="match status" value="1"/>
</dbReference>
<reference evidence="1 2" key="1">
    <citation type="submission" date="2019-09" db="EMBL/GenBank/DDBJ databases">
        <title>Nitrincola iocasae sp. nov., a bacterium isolated from the sediment collected at a cold seep field in South China Sea.</title>
        <authorList>
            <person name="Zhang H."/>
            <person name="Wang H."/>
            <person name="Li C."/>
        </authorList>
    </citation>
    <scope>NUCLEOTIDE SEQUENCE [LARGE SCALE GENOMIC DNA]</scope>
    <source>
        <strain evidence="1 2">KXZD1103</strain>
    </source>
</reference>
<dbReference type="KEGG" id="nik:F5I99_03715"/>
<dbReference type="InterPro" id="IPR023214">
    <property type="entry name" value="HAD_sf"/>
</dbReference>
<keyword evidence="2" id="KW-1185">Reference proteome</keyword>
<dbReference type="Proteomes" id="UP000325606">
    <property type="component" value="Chromosome"/>
</dbReference>
<organism evidence="1 2">
    <name type="scientific">Nitrincola iocasae</name>
    <dbReference type="NCBI Taxonomy" id="2614693"/>
    <lineage>
        <taxon>Bacteria</taxon>
        <taxon>Pseudomonadati</taxon>
        <taxon>Pseudomonadota</taxon>
        <taxon>Gammaproteobacteria</taxon>
        <taxon>Oceanospirillales</taxon>
        <taxon>Oceanospirillaceae</taxon>
        <taxon>Nitrincola</taxon>
    </lineage>
</organism>
<dbReference type="PANTHER" id="PTHR18901">
    <property type="entry name" value="2-DEOXYGLUCOSE-6-PHOSPHATE PHOSPHATASE 2"/>
    <property type="match status" value="1"/>
</dbReference>
<dbReference type="InterPro" id="IPR006439">
    <property type="entry name" value="HAD-SF_hydro_IA"/>
</dbReference>
<protein>
    <submittedName>
        <fullName evidence="1">Hexitol phosphatase HxpB</fullName>
    </submittedName>
</protein>
<dbReference type="NCBIfam" id="TIGR01509">
    <property type="entry name" value="HAD-SF-IA-v3"/>
    <property type="match status" value="1"/>
</dbReference>
<sequence length="211" mass="23564">MNAVIFDMDGLLINSEPFWAQAERRVFSSVGVELSDSLCEKTASMTTREVAEFWYARFPWKHKSIETVENEVINYVDELIQKNGQPMTGTKEILSYFHKKNYRIGLSTNSPFRLIATVLNRLDIAPYFHGISSSEHVERGKPDPAVYLSTLKKLGAHANECIAFEDSVSGVAAAKAAGMQTVVVPAPHDFDNPAYSLADMKLRTLLDFPMA</sequence>
<name>A0A5J6LIE7_9GAMM</name>
<dbReference type="AlphaFoldDB" id="A0A5J6LIE7"/>
<dbReference type="SFLD" id="SFLDS00003">
    <property type="entry name" value="Haloacid_Dehalogenase"/>
    <property type="match status" value="1"/>
</dbReference>
<dbReference type="InterPro" id="IPR041492">
    <property type="entry name" value="HAD_2"/>
</dbReference>
<accession>A0A5J6LIE7</accession>
<dbReference type="SFLD" id="SFLDG01135">
    <property type="entry name" value="C1.5.6:_HAD__Beta-PGM__Phospha"/>
    <property type="match status" value="1"/>
</dbReference>
<dbReference type="Pfam" id="PF13419">
    <property type="entry name" value="HAD_2"/>
    <property type="match status" value="1"/>
</dbReference>
<proteinExistence type="predicted"/>
<dbReference type="EMBL" id="CP044222">
    <property type="protein sequence ID" value="QEW08480.1"/>
    <property type="molecule type" value="Genomic_DNA"/>
</dbReference>
<dbReference type="Gene3D" id="1.10.150.240">
    <property type="entry name" value="Putative phosphatase, domain 2"/>
    <property type="match status" value="1"/>
</dbReference>